<protein>
    <recommendedName>
        <fullName evidence="11">Probable nicotinate-nucleotide adenylyltransferase</fullName>
        <ecNumber evidence="11">2.7.7.18</ecNumber>
    </recommendedName>
    <alternativeName>
        <fullName evidence="11">Deamido-NAD(+) diphosphorylase</fullName>
    </alternativeName>
    <alternativeName>
        <fullName evidence="11">Deamido-NAD(+) pyrophosphorylase</fullName>
    </alternativeName>
    <alternativeName>
        <fullName evidence="11">Nicotinate mononucleotide adenylyltransferase</fullName>
        <shortName evidence="11">NaMN adenylyltransferase</shortName>
    </alternativeName>
</protein>
<dbReference type="Proteomes" id="UP000599109">
    <property type="component" value="Unassembled WGS sequence"/>
</dbReference>
<dbReference type="Gene3D" id="3.40.50.620">
    <property type="entry name" value="HUPs"/>
    <property type="match status" value="1"/>
</dbReference>
<dbReference type="EC" id="2.7.7.18" evidence="11"/>
<dbReference type="SUPFAM" id="SSF52374">
    <property type="entry name" value="Nucleotidylyl transferase"/>
    <property type="match status" value="1"/>
</dbReference>
<comment type="function">
    <text evidence="1 11">Catalyzes the reversible adenylation of nicotinate mononucleotide (NaMN) to nicotinic acid adenine dinucleotide (NaAD).</text>
</comment>
<dbReference type="Pfam" id="PF01467">
    <property type="entry name" value="CTP_transf_like"/>
    <property type="match status" value="1"/>
</dbReference>
<comment type="catalytic activity">
    <reaction evidence="10 11">
        <text>nicotinate beta-D-ribonucleotide + ATP + H(+) = deamido-NAD(+) + diphosphate</text>
        <dbReference type="Rhea" id="RHEA:22860"/>
        <dbReference type="ChEBI" id="CHEBI:15378"/>
        <dbReference type="ChEBI" id="CHEBI:30616"/>
        <dbReference type="ChEBI" id="CHEBI:33019"/>
        <dbReference type="ChEBI" id="CHEBI:57502"/>
        <dbReference type="ChEBI" id="CHEBI:58437"/>
        <dbReference type="EC" id="2.7.7.18"/>
    </reaction>
</comment>
<evidence type="ECO:0000313" key="14">
    <source>
        <dbReference type="Proteomes" id="UP000599109"/>
    </source>
</evidence>
<keyword evidence="8 11" id="KW-0067">ATP-binding</keyword>
<gene>
    <name evidence="11 13" type="primary">nadD</name>
    <name evidence="13" type="ORF">JJ685_09495</name>
</gene>
<dbReference type="GO" id="GO:0004515">
    <property type="term" value="F:nicotinate-nucleotide adenylyltransferase activity"/>
    <property type="evidence" value="ECO:0007669"/>
    <property type="project" value="UniProtKB-UniRule"/>
</dbReference>
<name>A0A936YZG1_9BURK</name>
<comment type="caution">
    <text evidence="13">The sequence shown here is derived from an EMBL/GenBank/DDBJ whole genome shotgun (WGS) entry which is preliminary data.</text>
</comment>
<dbReference type="InterPro" id="IPR005248">
    <property type="entry name" value="NadD/NMNAT"/>
</dbReference>
<evidence type="ECO:0000256" key="9">
    <source>
        <dbReference type="ARBA" id="ARBA00023027"/>
    </source>
</evidence>
<keyword evidence="5 11" id="KW-0808">Transferase</keyword>
<keyword evidence="7 11" id="KW-0547">Nucleotide-binding</keyword>
<dbReference type="GO" id="GO:0005524">
    <property type="term" value="F:ATP binding"/>
    <property type="evidence" value="ECO:0007669"/>
    <property type="project" value="UniProtKB-KW"/>
</dbReference>
<keyword evidence="4 11" id="KW-0662">Pyridine nucleotide biosynthesis</keyword>
<dbReference type="RefSeq" id="WP_201674008.1">
    <property type="nucleotide sequence ID" value="NZ_JAEQNE010000002.1"/>
</dbReference>
<evidence type="ECO:0000256" key="3">
    <source>
        <dbReference type="ARBA" id="ARBA00009014"/>
    </source>
</evidence>
<accession>A0A936YZG1</accession>
<sequence length="195" mass="21164">MRRVGMFGGAFDPPHRAHVALAQAAVQQLALDLLYVVPTGNAWHKARTLSPAEDRLAMARLAFAEVPAVQVDERELRRSGPSYSVDTLRELQAAHPGAQLHLLMGEDQAAGFTSWHAWEEIARLAVLCVVARGSGEGLARLRALPGVRMEVLQWTAMPESATDIRARLQAGQEAAGLVGTAVASYIESHHLYKNT</sequence>
<dbReference type="InterPro" id="IPR004821">
    <property type="entry name" value="Cyt_trans-like"/>
</dbReference>
<dbReference type="AlphaFoldDB" id="A0A936YZG1"/>
<dbReference type="EMBL" id="JAEQNE010000002">
    <property type="protein sequence ID" value="MBL0391371.1"/>
    <property type="molecule type" value="Genomic_DNA"/>
</dbReference>
<evidence type="ECO:0000256" key="6">
    <source>
        <dbReference type="ARBA" id="ARBA00022695"/>
    </source>
</evidence>
<dbReference type="PANTHER" id="PTHR39321:SF3">
    <property type="entry name" value="PHOSPHOPANTETHEINE ADENYLYLTRANSFERASE"/>
    <property type="match status" value="1"/>
</dbReference>
<dbReference type="HAMAP" id="MF_00244">
    <property type="entry name" value="NaMN_adenylyltr"/>
    <property type="match status" value="1"/>
</dbReference>
<evidence type="ECO:0000256" key="4">
    <source>
        <dbReference type="ARBA" id="ARBA00022642"/>
    </source>
</evidence>
<keyword evidence="6 11" id="KW-0548">Nucleotidyltransferase</keyword>
<dbReference type="GO" id="GO:0009435">
    <property type="term" value="P:NAD+ biosynthetic process"/>
    <property type="evidence" value="ECO:0007669"/>
    <property type="project" value="UniProtKB-UniRule"/>
</dbReference>
<dbReference type="NCBIfam" id="TIGR00482">
    <property type="entry name" value="nicotinate (nicotinamide) nucleotide adenylyltransferase"/>
    <property type="match status" value="1"/>
</dbReference>
<comment type="similarity">
    <text evidence="3 11">Belongs to the NadD family.</text>
</comment>
<keyword evidence="9 11" id="KW-0520">NAD</keyword>
<evidence type="ECO:0000313" key="13">
    <source>
        <dbReference type="EMBL" id="MBL0391371.1"/>
    </source>
</evidence>
<evidence type="ECO:0000259" key="12">
    <source>
        <dbReference type="Pfam" id="PF01467"/>
    </source>
</evidence>
<dbReference type="NCBIfam" id="TIGR00125">
    <property type="entry name" value="cyt_tran_rel"/>
    <property type="match status" value="1"/>
</dbReference>
<keyword evidence="14" id="KW-1185">Reference proteome</keyword>
<evidence type="ECO:0000256" key="1">
    <source>
        <dbReference type="ARBA" id="ARBA00002324"/>
    </source>
</evidence>
<feature type="domain" description="Cytidyltransferase-like" evidence="12">
    <location>
        <begin position="6"/>
        <end position="167"/>
    </location>
</feature>
<dbReference type="PANTHER" id="PTHR39321">
    <property type="entry name" value="NICOTINATE-NUCLEOTIDE ADENYLYLTRANSFERASE-RELATED"/>
    <property type="match status" value="1"/>
</dbReference>
<organism evidence="13 14">
    <name type="scientific">Ramlibacter monticola</name>
    <dbReference type="NCBI Taxonomy" id="1926872"/>
    <lineage>
        <taxon>Bacteria</taxon>
        <taxon>Pseudomonadati</taxon>
        <taxon>Pseudomonadota</taxon>
        <taxon>Betaproteobacteria</taxon>
        <taxon>Burkholderiales</taxon>
        <taxon>Comamonadaceae</taxon>
        <taxon>Ramlibacter</taxon>
    </lineage>
</organism>
<evidence type="ECO:0000256" key="2">
    <source>
        <dbReference type="ARBA" id="ARBA00005019"/>
    </source>
</evidence>
<dbReference type="InterPro" id="IPR014729">
    <property type="entry name" value="Rossmann-like_a/b/a_fold"/>
</dbReference>
<dbReference type="CDD" id="cd02165">
    <property type="entry name" value="NMNAT"/>
    <property type="match status" value="1"/>
</dbReference>
<reference evidence="13 14" key="1">
    <citation type="journal article" date="2017" name="Int. J. Syst. Evol. Microbiol.">
        <title>Ramlibacter monticola sp. nov., isolated from forest soil.</title>
        <authorList>
            <person name="Chaudhary D.K."/>
            <person name="Kim J."/>
        </authorList>
    </citation>
    <scope>NUCLEOTIDE SEQUENCE [LARGE SCALE GENOMIC DNA]</scope>
    <source>
        <strain evidence="13 14">KACC 19175</strain>
    </source>
</reference>
<comment type="pathway">
    <text evidence="2 11">Cofactor biosynthesis; NAD(+) biosynthesis; deamido-NAD(+) from nicotinate D-ribonucleotide: step 1/1.</text>
</comment>
<evidence type="ECO:0000256" key="7">
    <source>
        <dbReference type="ARBA" id="ARBA00022741"/>
    </source>
</evidence>
<evidence type="ECO:0000256" key="8">
    <source>
        <dbReference type="ARBA" id="ARBA00022840"/>
    </source>
</evidence>
<evidence type="ECO:0000256" key="11">
    <source>
        <dbReference type="HAMAP-Rule" id="MF_00244"/>
    </source>
</evidence>
<proteinExistence type="inferred from homology"/>
<evidence type="ECO:0000256" key="5">
    <source>
        <dbReference type="ARBA" id="ARBA00022679"/>
    </source>
</evidence>
<evidence type="ECO:0000256" key="10">
    <source>
        <dbReference type="ARBA" id="ARBA00048721"/>
    </source>
</evidence>
<dbReference type="NCBIfam" id="NF000840">
    <property type="entry name" value="PRK00071.1-3"/>
    <property type="match status" value="1"/>
</dbReference>